<dbReference type="Pfam" id="PF13385">
    <property type="entry name" value="Laminin_G_3"/>
    <property type="match status" value="1"/>
</dbReference>
<dbReference type="Proteomes" id="UP001497744">
    <property type="component" value="Unassembled WGS sequence"/>
</dbReference>
<dbReference type="AlphaFoldDB" id="A0AAV4LW00"/>
<evidence type="ECO:0000259" key="2">
    <source>
        <dbReference type="Pfam" id="PF26058"/>
    </source>
</evidence>
<dbReference type="Gene3D" id="2.60.120.200">
    <property type="match status" value="1"/>
</dbReference>
<comment type="caution">
    <text evidence="3">The sequence shown here is derived from an EMBL/GenBank/DDBJ whole genome shotgun (WGS) entry which is preliminary data.</text>
</comment>
<dbReference type="InterPro" id="IPR013320">
    <property type="entry name" value="ConA-like_dom_sf"/>
</dbReference>
<evidence type="ECO:0000313" key="3">
    <source>
        <dbReference type="EMBL" id="GIX64351.1"/>
    </source>
</evidence>
<gene>
    <name evidence="3" type="ORF">BcabD6B2_37860</name>
</gene>
<proteinExistence type="predicted"/>
<dbReference type="SUPFAM" id="SSF49899">
    <property type="entry name" value="Concanavalin A-like lectins/glucanases"/>
    <property type="match status" value="1"/>
</dbReference>
<sequence>MLSSLGLWVLACAALSCGAKYERCDIVVDSSVCIRGGETVLLPSARRSGRVLHYRFDEEVAVDSSGSGHHGIGAVVGHAGFGGVGSSGYFRKNFVYLPSTPALQANEFSVLFYVFLLADDESAANAKKLNDYCPLVHKGMRSAAVSECAPEIAVNPRDGRVRVLLSLESSQTLEIESNCRLQAHQWYHLAVVKDKAAVTLYINGKQDKSGNIRQQASWTSSTRPKVRRLGTWLQLRCSVREVQPSAALRRRLAVPGQVRHARAAGRAVRIRQGGTWRLLSDGVQAVGRDEVQAEASAVLGGVEPSYITIGCTDCGKQEAMKACPAGYHLCNKFELYTGNGHHGVEIKVGSGGYNVALRLSIPANKVMAAASAEPSSGVALCCANLQS</sequence>
<organism evidence="3 4">
    <name type="scientific">Babesia caballi</name>
    <dbReference type="NCBI Taxonomy" id="5871"/>
    <lineage>
        <taxon>Eukaryota</taxon>
        <taxon>Sar</taxon>
        <taxon>Alveolata</taxon>
        <taxon>Apicomplexa</taxon>
        <taxon>Aconoidasida</taxon>
        <taxon>Piroplasmida</taxon>
        <taxon>Babesiidae</taxon>
        <taxon>Babesia</taxon>
    </lineage>
</organism>
<protein>
    <submittedName>
        <fullName evidence="3">Membrane protein</fullName>
    </submittedName>
</protein>
<feature type="signal peptide" evidence="1">
    <location>
        <begin position="1"/>
        <end position="18"/>
    </location>
</feature>
<accession>A0AAV4LW00</accession>
<dbReference type="PANTHER" id="PTHR42535">
    <property type="entry name" value="OOKINETE PROTEIN, PUTATIVE-RELATED"/>
    <property type="match status" value="1"/>
</dbReference>
<dbReference type="InterPro" id="IPR058332">
    <property type="entry name" value="DUF8019"/>
</dbReference>
<keyword evidence="4" id="KW-1185">Reference proteome</keyword>
<dbReference type="GeneID" id="94195832"/>
<reference evidence="3 4" key="1">
    <citation type="submission" date="2021-06" db="EMBL/GenBank/DDBJ databases">
        <title>Genome sequence of Babesia caballi.</title>
        <authorList>
            <person name="Yamagishi J."/>
            <person name="Kidaka T."/>
            <person name="Ochi A."/>
        </authorList>
    </citation>
    <scope>NUCLEOTIDE SEQUENCE [LARGE SCALE GENOMIC DNA]</scope>
    <source>
        <strain evidence="3">USDA-D6B2</strain>
    </source>
</reference>
<name>A0AAV4LW00_BABCB</name>
<keyword evidence="1" id="KW-0732">Signal</keyword>
<feature type="chain" id="PRO_5043315799" evidence="1">
    <location>
        <begin position="19"/>
        <end position="387"/>
    </location>
</feature>
<dbReference type="Pfam" id="PF26058">
    <property type="entry name" value="DUF8019"/>
    <property type="match status" value="1"/>
</dbReference>
<evidence type="ECO:0000256" key="1">
    <source>
        <dbReference type="SAM" id="SignalP"/>
    </source>
</evidence>
<evidence type="ECO:0000313" key="4">
    <source>
        <dbReference type="Proteomes" id="UP001497744"/>
    </source>
</evidence>
<dbReference type="EMBL" id="BPLF01000003">
    <property type="protein sequence ID" value="GIX64351.1"/>
    <property type="molecule type" value="Genomic_DNA"/>
</dbReference>
<dbReference type="RefSeq" id="XP_067716420.1">
    <property type="nucleotide sequence ID" value="XM_067860319.1"/>
</dbReference>
<dbReference type="PANTHER" id="PTHR42535:SF2">
    <property type="entry name" value="CHROMOSOME UNDETERMINED SCAFFOLD_146, WHOLE GENOME SHOTGUN SEQUENCE"/>
    <property type="match status" value="1"/>
</dbReference>
<feature type="domain" description="DUF8019" evidence="2">
    <location>
        <begin position="304"/>
        <end position="384"/>
    </location>
</feature>